<keyword evidence="2" id="KW-1185">Reference proteome</keyword>
<evidence type="ECO:0000313" key="2">
    <source>
        <dbReference type="Proteomes" id="UP000190037"/>
    </source>
</evidence>
<dbReference type="OrthoDB" id="4231454at2"/>
<reference evidence="1 2" key="1">
    <citation type="submission" date="2017-03" db="EMBL/GenBank/DDBJ databases">
        <title>Draft genome sequence of Streptomyces scabrisporus NF3, endophyte isolated from Amphipterygium adstringens.</title>
        <authorList>
            <person name="Vazquez M."/>
            <person name="Ceapa C.D."/>
            <person name="Rodriguez Luna D."/>
            <person name="Sanchez Esquivel S."/>
        </authorList>
    </citation>
    <scope>NUCLEOTIDE SEQUENCE [LARGE SCALE GENOMIC DNA]</scope>
    <source>
        <strain evidence="1 2">NF3</strain>
    </source>
</reference>
<dbReference type="Proteomes" id="UP000190037">
    <property type="component" value="Unassembled WGS sequence"/>
</dbReference>
<comment type="caution">
    <text evidence="1">The sequence shown here is derived from an EMBL/GenBank/DDBJ whole genome shotgun (WGS) entry which is preliminary data.</text>
</comment>
<sequence length="120" mass="12671">MVFPVPFGVTLIRLRSGPSPGRDPYGKPIPGPVVETPLPGCVVTPRQAAPAPGGSEQQARDTVIKGLTVYAPPGTDVRTTDRFRHRGLVYEVTGEPGEWGPSAFTGTAGCTQFLLDRITG</sequence>
<dbReference type="EMBL" id="MWQN01000001">
    <property type="protein sequence ID" value="OPC84241.1"/>
    <property type="molecule type" value="Genomic_DNA"/>
</dbReference>
<proteinExistence type="predicted"/>
<name>A0A1T3P5K6_9ACTN</name>
<organism evidence="1 2">
    <name type="scientific">Embleya scabrispora</name>
    <dbReference type="NCBI Taxonomy" id="159449"/>
    <lineage>
        <taxon>Bacteria</taxon>
        <taxon>Bacillati</taxon>
        <taxon>Actinomycetota</taxon>
        <taxon>Actinomycetes</taxon>
        <taxon>Kitasatosporales</taxon>
        <taxon>Streptomycetaceae</taxon>
        <taxon>Embleya</taxon>
    </lineage>
</organism>
<evidence type="ECO:0008006" key="3">
    <source>
        <dbReference type="Google" id="ProtNLM"/>
    </source>
</evidence>
<dbReference type="AlphaFoldDB" id="A0A1T3P5K6"/>
<protein>
    <recommendedName>
        <fullName evidence="3">Head-tail adaptor protein</fullName>
    </recommendedName>
</protein>
<evidence type="ECO:0000313" key="1">
    <source>
        <dbReference type="EMBL" id="OPC84241.1"/>
    </source>
</evidence>
<gene>
    <name evidence="1" type="ORF">B4N89_27890</name>
</gene>
<dbReference type="STRING" id="159449.B4N89_27890"/>
<dbReference type="RefSeq" id="WP_078978535.1">
    <property type="nucleotide sequence ID" value="NZ_MWQN01000001.1"/>
</dbReference>
<accession>A0A1T3P5K6</accession>